<dbReference type="GO" id="GO:0005737">
    <property type="term" value="C:cytoplasm"/>
    <property type="evidence" value="ECO:0007669"/>
    <property type="project" value="TreeGrafter"/>
</dbReference>
<dbReference type="AlphaFoldDB" id="A0A917ACI8"/>
<dbReference type="EMBL" id="BMFJ01000001">
    <property type="protein sequence ID" value="GGE38307.1"/>
    <property type="molecule type" value="Genomic_DNA"/>
</dbReference>
<dbReference type="Gene3D" id="3.60.21.10">
    <property type="match status" value="1"/>
</dbReference>
<evidence type="ECO:0000313" key="2">
    <source>
        <dbReference type="EMBL" id="GGE38307.1"/>
    </source>
</evidence>
<sequence length="262" mass="27950">MVLKRLKQIFTKPEPGPHLHTAPDPTVDTVLHPDRPFCAIGDIHGRLDLLDPLLAKLRGEFGPDVPVVFIGDAIDRGPDSAGVLSRIHTLTGSAPDTHVALMGNHEQMMLDFIDDPAGKGARWLSFGGVETLASFGIEVEGKRLDAEDALDTADALETALGPGMLGWLRALPPVWTTGNVHCVHAAMDPELSPDTQSAKVLVNGHPAFLRRPRSDGQTVVHGHTVMAEPVVGDTRISIDTGAVFTGRLTAAYVATGTCRFIS</sequence>
<feature type="domain" description="Calcineurin-like phosphoesterase" evidence="1">
    <location>
        <begin position="36"/>
        <end position="131"/>
    </location>
</feature>
<dbReference type="RefSeq" id="WP_188478239.1">
    <property type="nucleotide sequence ID" value="NZ_BMFJ01000001.1"/>
</dbReference>
<evidence type="ECO:0000259" key="1">
    <source>
        <dbReference type="Pfam" id="PF00149"/>
    </source>
</evidence>
<dbReference type="PANTHER" id="PTHR42850:SF4">
    <property type="entry name" value="ZINC-DEPENDENT ENDOPOLYPHOSPHATASE"/>
    <property type="match status" value="1"/>
</dbReference>
<name>A0A917ACI8_9RHOB</name>
<dbReference type="SUPFAM" id="SSF56300">
    <property type="entry name" value="Metallo-dependent phosphatases"/>
    <property type="match status" value="1"/>
</dbReference>
<dbReference type="GO" id="GO:0008803">
    <property type="term" value="F:bis(5'-nucleosyl)-tetraphosphatase (symmetrical) activity"/>
    <property type="evidence" value="ECO:0007669"/>
    <property type="project" value="TreeGrafter"/>
</dbReference>
<dbReference type="PANTHER" id="PTHR42850">
    <property type="entry name" value="METALLOPHOSPHOESTERASE"/>
    <property type="match status" value="1"/>
</dbReference>
<dbReference type="InterPro" id="IPR004843">
    <property type="entry name" value="Calcineurin-like_PHP"/>
</dbReference>
<comment type="caution">
    <text evidence="2">The sequence shown here is derived from an EMBL/GenBank/DDBJ whole genome shotgun (WGS) entry which is preliminary data.</text>
</comment>
<dbReference type="GO" id="GO:0016791">
    <property type="term" value="F:phosphatase activity"/>
    <property type="evidence" value="ECO:0007669"/>
    <property type="project" value="TreeGrafter"/>
</dbReference>
<evidence type="ECO:0000313" key="3">
    <source>
        <dbReference type="Proteomes" id="UP000612855"/>
    </source>
</evidence>
<protein>
    <submittedName>
        <fullName evidence="2">Bis(5'-nucleosyl)-tetraphosphatase</fullName>
    </submittedName>
</protein>
<keyword evidence="3" id="KW-1185">Reference proteome</keyword>
<proteinExistence type="predicted"/>
<accession>A0A917ACI8</accession>
<gene>
    <name evidence="2" type="ORF">GCM10011360_27640</name>
</gene>
<dbReference type="InterPro" id="IPR029052">
    <property type="entry name" value="Metallo-depent_PP-like"/>
</dbReference>
<reference evidence="3" key="1">
    <citation type="journal article" date="2019" name="Int. J. Syst. Evol. Microbiol.">
        <title>The Global Catalogue of Microorganisms (GCM) 10K type strain sequencing project: providing services to taxonomists for standard genome sequencing and annotation.</title>
        <authorList>
            <consortium name="The Broad Institute Genomics Platform"/>
            <consortium name="The Broad Institute Genome Sequencing Center for Infectious Disease"/>
            <person name="Wu L."/>
            <person name="Ma J."/>
        </authorList>
    </citation>
    <scope>NUCLEOTIDE SEQUENCE [LARGE SCALE GENOMIC DNA]</scope>
    <source>
        <strain evidence="3">CGMCC 1.12664</strain>
    </source>
</reference>
<dbReference type="Pfam" id="PF00149">
    <property type="entry name" value="Metallophos"/>
    <property type="match status" value="1"/>
</dbReference>
<dbReference type="InterPro" id="IPR050126">
    <property type="entry name" value="Ap4A_hydrolase"/>
</dbReference>
<dbReference type="Proteomes" id="UP000612855">
    <property type="component" value="Unassembled WGS sequence"/>
</dbReference>
<organism evidence="2 3">
    <name type="scientific">Primorskyibacter flagellatus</name>
    <dbReference type="NCBI Taxonomy" id="1387277"/>
    <lineage>
        <taxon>Bacteria</taxon>
        <taxon>Pseudomonadati</taxon>
        <taxon>Pseudomonadota</taxon>
        <taxon>Alphaproteobacteria</taxon>
        <taxon>Rhodobacterales</taxon>
        <taxon>Roseobacteraceae</taxon>
        <taxon>Primorskyibacter</taxon>
    </lineage>
</organism>
<dbReference type="GO" id="GO:0110154">
    <property type="term" value="P:RNA decapping"/>
    <property type="evidence" value="ECO:0007669"/>
    <property type="project" value="TreeGrafter"/>
</dbReference>